<evidence type="ECO:0000313" key="3">
    <source>
        <dbReference type="Proteomes" id="UP001469365"/>
    </source>
</evidence>
<organism evidence="2 3">
    <name type="scientific">Paenibacillus filicis</name>
    <dbReference type="NCBI Taxonomy" id="669464"/>
    <lineage>
        <taxon>Bacteria</taxon>
        <taxon>Bacillati</taxon>
        <taxon>Bacillota</taxon>
        <taxon>Bacilli</taxon>
        <taxon>Bacillales</taxon>
        <taxon>Paenibacillaceae</taxon>
        <taxon>Paenibacillus</taxon>
    </lineage>
</organism>
<feature type="region of interest" description="Disordered" evidence="1">
    <location>
        <begin position="93"/>
        <end position="118"/>
    </location>
</feature>
<gene>
    <name evidence="2" type="ORF">WMW72_26530</name>
</gene>
<accession>A0ABU9DRI0</accession>
<reference evidence="2 3" key="1">
    <citation type="submission" date="2024-04" db="EMBL/GenBank/DDBJ databases">
        <title>draft genome sequnece of Paenibacillus filicis.</title>
        <authorList>
            <person name="Kim D.-U."/>
        </authorList>
    </citation>
    <scope>NUCLEOTIDE SEQUENCE [LARGE SCALE GENOMIC DNA]</scope>
    <source>
        <strain evidence="2 3">KACC14197</strain>
    </source>
</reference>
<dbReference type="RefSeq" id="WP_341418603.1">
    <property type="nucleotide sequence ID" value="NZ_JBBPCC010000021.1"/>
</dbReference>
<evidence type="ECO:0000256" key="1">
    <source>
        <dbReference type="SAM" id="MobiDB-lite"/>
    </source>
</evidence>
<proteinExistence type="predicted"/>
<dbReference type="EMBL" id="JBBPCC010000021">
    <property type="protein sequence ID" value="MEK8131471.1"/>
    <property type="molecule type" value="Genomic_DNA"/>
</dbReference>
<keyword evidence="3" id="KW-1185">Reference proteome</keyword>
<dbReference type="Proteomes" id="UP001469365">
    <property type="component" value="Unassembled WGS sequence"/>
</dbReference>
<name>A0ABU9DRI0_9BACL</name>
<sequence>MLAQGQASNFEWHELDGVKLEIIAVHTPYGICAVGYHEASARAYVLSSVLHIEAPDFYEELSLALSRTAAKQTEIRTLPVQRLQAVRSMTPGLTGFHQRHAPWPKRRTSPPSVPLTMS</sequence>
<evidence type="ECO:0000313" key="2">
    <source>
        <dbReference type="EMBL" id="MEK8131471.1"/>
    </source>
</evidence>
<protein>
    <submittedName>
        <fullName evidence="2">Uncharacterized protein</fullName>
    </submittedName>
</protein>
<feature type="compositionally biased region" description="Basic residues" evidence="1">
    <location>
        <begin position="97"/>
        <end position="108"/>
    </location>
</feature>
<comment type="caution">
    <text evidence="2">The sequence shown here is derived from an EMBL/GenBank/DDBJ whole genome shotgun (WGS) entry which is preliminary data.</text>
</comment>